<dbReference type="GO" id="GO:0000160">
    <property type="term" value="P:phosphorelay signal transduction system"/>
    <property type="evidence" value="ECO:0007669"/>
    <property type="project" value="InterPro"/>
</dbReference>
<dbReference type="PRINTS" id="PR00032">
    <property type="entry name" value="HTHARAC"/>
</dbReference>
<dbReference type="InterPro" id="IPR018062">
    <property type="entry name" value="HTH_AraC-typ_CS"/>
</dbReference>
<dbReference type="PANTHER" id="PTHR43280">
    <property type="entry name" value="ARAC-FAMILY TRANSCRIPTIONAL REGULATOR"/>
    <property type="match status" value="1"/>
</dbReference>
<evidence type="ECO:0000256" key="3">
    <source>
        <dbReference type="ARBA" id="ARBA00023125"/>
    </source>
</evidence>
<evidence type="ECO:0000256" key="6">
    <source>
        <dbReference type="PROSITE-ProRule" id="PRU00169"/>
    </source>
</evidence>
<name>A0A1E3AE81_9FIRM</name>
<keyword evidence="4" id="KW-0804">Transcription</keyword>
<gene>
    <name evidence="9" type="ORF">BEI61_02903</name>
</gene>
<dbReference type="Pfam" id="PF00072">
    <property type="entry name" value="Response_reg"/>
    <property type="match status" value="1"/>
</dbReference>
<keyword evidence="3" id="KW-0238">DNA-binding</keyword>
<feature type="modified residue" description="4-aspartylphosphate" evidence="6">
    <location>
        <position position="54"/>
    </location>
</feature>
<evidence type="ECO:0000256" key="1">
    <source>
        <dbReference type="ARBA" id="ARBA00018672"/>
    </source>
</evidence>
<dbReference type="PROSITE" id="PS00041">
    <property type="entry name" value="HTH_ARAC_FAMILY_1"/>
    <property type="match status" value="1"/>
</dbReference>
<dbReference type="InterPro" id="IPR018060">
    <property type="entry name" value="HTH_AraC"/>
</dbReference>
<dbReference type="InterPro" id="IPR001789">
    <property type="entry name" value="Sig_transdc_resp-reg_receiver"/>
</dbReference>
<feature type="domain" description="Response regulatory" evidence="8">
    <location>
        <begin position="2"/>
        <end position="119"/>
    </location>
</feature>
<dbReference type="GO" id="GO:0003700">
    <property type="term" value="F:DNA-binding transcription factor activity"/>
    <property type="evidence" value="ECO:0007669"/>
    <property type="project" value="InterPro"/>
</dbReference>
<keyword evidence="2" id="KW-0805">Transcription regulation</keyword>
<dbReference type="SUPFAM" id="SSF52172">
    <property type="entry name" value="CheY-like"/>
    <property type="match status" value="1"/>
</dbReference>
<sequence length="503" mass="58308">MRLLIADDEDYVREGLISSIFWDKYGIDEIMQARDGREALTISSWFRPDIVLTDIRMPKLNGLEFAERLIRQCPDSKLLFMSGYMEIEYLKKAISLDAVEFVEKPIELEKVEGAVKKAVDFVREKERHEKKEGQWQNLERQRLLNMLRLKTKDKALVEKICREVEFPTDTGYFAAVIWAKKEGTPGQLEPLVFDTWKKTGIPVLLTLVEQGKYLFLAACGKYRMSMVKAECRKMAELEDGICVGMGFETDNLMAVAQSCEIALLNAEQSFFDSSRKVFEMEDEIPEMKKLNPGLYAEFVRMIKEEPEQVREWLHHLVSQICSEGFYRQEDIVMLLSAFAGLLVQEKNALLLSVEDIDTEDDIESRIREAVSIEEVMGLFERMLDAFAVHLEQENQYSRLVRDTITYIEQHCQEAELSVTDIAANMNFSAAHLNVLFRKETGVTIKQYISDYRLNLSKKLLLNPHIRIVEIAEKCGYSNGNYFAKVFRNTEGMTPVEYRRKYMK</sequence>
<dbReference type="InterPro" id="IPR011006">
    <property type="entry name" value="CheY-like_superfamily"/>
</dbReference>
<evidence type="ECO:0000256" key="4">
    <source>
        <dbReference type="ARBA" id="ARBA00023163"/>
    </source>
</evidence>
<dbReference type="SMART" id="SM00342">
    <property type="entry name" value="HTH_ARAC"/>
    <property type="match status" value="1"/>
</dbReference>
<evidence type="ECO:0000259" key="8">
    <source>
        <dbReference type="PROSITE" id="PS50110"/>
    </source>
</evidence>
<dbReference type="PROSITE" id="PS01124">
    <property type="entry name" value="HTH_ARAC_FAMILY_2"/>
    <property type="match status" value="1"/>
</dbReference>
<evidence type="ECO:0000256" key="5">
    <source>
        <dbReference type="ARBA" id="ARBA00024867"/>
    </source>
</evidence>
<dbReference type="EMBL" id="MCGH01000002">
    <property type="protein sequence ID" value="ODM07013.1"/>
    <property type="molecule type" value="Genomic_DNA"/>
</dbReference>
<dbReference type="InterPro" id="IPR020449">
    <property type="entry name" value="Tscrpt_reg_AraC-type_HTH"/>
</dbReference>
<dbReference type="GO" id="GO:0043565">
    <property type="term" value="F:sequence-specific DNA binding"/>
    <property type="evidence" value="ECO:0007669"/>
    <property type="project" value="InterPro"/>
</dbReference>
<dbReference type="Pfam" id="PF12833">
    <property type="entry name" value="HTH_18"/>
    <property type="match status" value="1"/>
</dbReference>
<proteinExistence type="predicted"/>
<reference evidence="9 10" key="1">
    <citation type="submission" date="2016-07" db="EMBL/GenBank/DDBJ databases">
        <title>Characterization of isolates of Eisenbergiella tayi derived from blood cultures, using whole genome sequencing.</title>
        <authorList>
            <person name="Burdz T."/>
            <person name="Wiebe D."/>
            <person name="Huynh C."/>
            <person name="Bernard K."/>
        </authorList>
    </citation>
    <scope>NUCLEOTIDE SEQUENCE [LARGE SCALE GENOMIC DNA]</scope>
    <source>
        <strain evidence="9 10">NML 110608</strain>
    </source>
</reference>
<dbReference type="PANTHER" id="PTHR43280:SF28">
    <property type="entry name" value="HTH-TYPE TRANSCRIPTIONAL ACTIVATOR RHAS"/>
    <property type="match status" value="1"/>
</dbReference>
<dbReference type="PATRIC" id="fig|1432052.4.peg.3236"/>
<dbReference type="CDD" id="cd17536">
    <property type="entry name" value="REC_YesN-like"/>
    <property type="match status" value="1"/>
</dbReference>
<dbReference type="Gene3D" id="1.10.10.60">
    <property type="entry name" value="Homeodomain-like"/>
    <property type="match status" value="2"/>
</dbReference>
<evidence type="ECO:0000313" key="10">
    <source>
        <dbReference type="Proteomes" id="UP000094067"/>
    </source>
</evidence>
<dbReference type="InterPro" id="IPR009057">
    <property type="entry name" value="Homeodomain-like_sf"/>
</dbReference>
<dbReference type="RefSeq" id="WP_044968580.1">
    <property type="nucleotide sequence ID" value="NZ_BAABXS010000001.1"/>
</dbReference>
<accession>A0A1E3AE81</accession>
<dbReference type="SMART" id="SM00448">
    <property type="entry name" value="REC"/>
    <property type="match status" value="1"/>
</dbReference>
<comment type="caution">
    <text evidence="9">The sequence shown here is derived from an EMBL/GenBank/DDBJ whole genome shotgun (WGS) entry which is preliminary data.</text>
</comment>
<comment type="function">
    <text evidence="5">May play the central regulatory role in sporulation. It may be an element of the effector pathway responsible for the activation of sporulation genes in response to nutritional stress. Spo0A may act in concert with spo0H (a sigma factor) to control the expression of some genes that are critical to the sporulation process.</text>
</comment>
<evidence type="ECO:0000256" key="2">
    <source>
        <dbReference type="ARBA" id="ARBA00023015"/>
    </source>
</evidence>
<dbReference type="Proteomes" id="UP000094067">
    <property type="component" value="Unassembled WGS sequence"/>
</dbReference>
<evidence type="ECO:0000259" key="7">
    <source>
        <dbReference type="PROSITE" id="PS01124"/>
    </source>
</evidence>
<feature type="domain" description="HTH araC/xylS-type" evidence="7">
    <location>
        <begin position="401"/>
        <end position="500"/>
    </location>
</feature>
<dbReference type="SUPFAM" id="SSF46689">
    <property type="entry name" value="Homeodomain-like"/>
    <property type="match status" value="2"/>
</dbReference>
<dbReference type="AlphaFoldDB" id="A0A1E3AE81"/>
<protein>
    <recommendedName>
        <fullName evidence="1">Stage 0 sporulation protein A homolog</fullName>
    </recommendedName>
</protein>
<dbReference type="PROSITE" id="PS50110">
    <property type="entry name" value="RESPONSE_REGULATORY"/>
    <property type="match status" value="1"/>
</dbReference>
<dbReference type="Gene3D" id="3.40.50.2300">
    <property type="match status" value="1"/>
</dbReference>
<keyword evidence="6" id="KW-0597">Phosphoprotein</keyword>
<evidence type="ECO:0000313" key="9">
    <source>
        <dbReference type="EMBL" id="ODM07013.1"/>
    </source>
</evidence>
<organism evidence="9 10">
    <name type="scientific">Eisenbergiella tayi</name>
    <dbReference type="NCBI Taxonomy" id="1432052"/>
    <lineage>
        <taxon>Bacteria</taxon>
        <taxon>Bacillati</taxon>
        <taxon>Bacillota</taxon>
        <taxon>Clostridia</taxon>
        <taxon>Lachnospirales</taxon>
        <taxon>Lachnospiraceae</taxon>
        <taxon>Eisenbergiella</taxon>
    </lineage>
</organism>